<proteinExistence type="predicted"/>
<evidence type="ECO:0000313" key="2">
    <source>
        <dbReference type="Proteomes" id="UP000054928"/>
    </source>
</evidence>
<dbReference type="GeneID" id="36404455"/>
<dbReference type="Proteomes" id="UP000054928">
    <property type="component" value="Unassembled WGS sequence"/>
</dbReference>
<evidence type="ECO:0000313" key="1">
    <source>
        <dbReference type="EMBL" id="CEG35273.1"/>
    </source>
</evidence>
<dbReference type="EMBL" id="CCYD01000041">
    <property type="protein sequence ID" value="CEG35273.1"/>
    <property type="molecule type" value="Genomic_DNA"/>
</dbReference>
<name>A0A0P1A4L7_PLAHL</name>
<organism evidence="1 2">
    <name type="scientific">Plasmopara halstedii</name>
    <name type="common">Downy mildew of sunflower</name>
    <dbReference type="NCBI Taxonomy" id="4781"/>
    <lineage>
        <taxon>Eukaryota</taxon>
        <taxon>Sar</taxon>
        <taxon>Stramenopiles</taxon>
        <taxon>Oomycota</taxon>
        <taxon>Peronosporomycetes</taxon>
        <taxon>Peronosporales</taxon>
        <taxon>Peronosporaceae</taxon>
        <taxon>Plasmopara</taxon>
    </lineage>
</organism>
<dbReference type="AlphaFoldDB" id="A0A0P1A4L7"/>
<sequence length="53" mass="5652">MSNGVVLWLKKQALVLPGANALDLNLSLKKMSASMNKLYMLCSVPVSSIGTKS</sequence>
<keyword evidence="2" id="KW-1185">Reference proteome</keyword>
<protein>
    <submittedName>
        <fullName evidence="1">Uncharacterized protein</fullName>
    </submittedName>
</protein>
<reference evidence="2" key="1">
    <citation type="submission" date="2014-09" db="EMBL/GenBank/DDBJ databases">
        <authorList>
            <person name="Sharma Rahul"/>
            <person name="Thines Marco"/>
        </authorList>
    </citation>
    <scope>NUCLEOTIDE SEQUENCE [LARGE SCALE GENOMIC DNA]</scope>
</reference>
<dbReference type="RefSeq" id="XP_024571642.1">
    <property type="nucleotide sequence ID" value="XM_024722348.1"/>
</dbReference>
<accession>A0A0P1A4L7</accession>